<feature type="compositionally biased region" description="Polar residues" evidence="2">
    <location>
        <begin position="528"/>
        <end position="546"/>
    </location>
</feature>
<dbReference type="KEGG" id="bbes:BESB_029260"/>
<dbReference type="EMBL" id="NWUJ01000015">
    <property type="protein sequence ID" value="PFH31491.1"/>
    <property type="molecule type" value="Genomic_DNA"/>
</dbReference>
<feature type="region of interest" description="Disordered" evidence="2">
    <location>
        <begin position="650"/>
        <end position="676"/>
    </location>
</feature>
<feature type="region of interest" description="Disordered" evidence="2">
    <location>
        <begin position="696"/>
        <end position="723"/>
    </location>
</feature>
<evidence type="ECO:0000313" key="4">
    <source>
        <dbReference type="EMBL" id="PFH31491.1"/>
    </source>
</evidence>
<keyword evidence="5" id="KW-1185">Reference proteome</keyword>
<name>A0A2A9M5A7_BESBE</name>
<dbReference type="RefSeq" id="XP_029215500.1">
    <property type="nucleotide sequence ID" value="XM_029361600.1"/>
</dbReference>
<dbReference type="OrthoDB" id="333969at2759"/>
<protein>
    <submittedName>
        <fullName evidence="4">Uncharacterized protein</fullName>
    </submittedName>
</protein>
<feature type="region of interest" description="Disordered" evidence="2">
    <location>
        <begin position="485"/>
        <end position="607"/>
    </location>
</feature>
<reference evidence="4 5" key="1">
    <citation type="submission" date="2017-09" db="EMBL/GenBank/DDBJ databases">
        <title>Genome sequencing of Besnoitia besnoiti strain Bb-Ger1.</title>
        <authorList>
            <person name="Schares G."/>
            <person name="Venepally P."/>
            <person name="Lorenzi H.A."/>
        </authorList>
    </citation>
    <scope>NUCLEOTIDE SEQUENCE [LARGE SCALE GENOMIC DNA]</scope>
    <source>
        <strain evidence="4 5">Bb-Ger1</strain>
    </source>
</reference>
<comment type="caution">
    <text evidence="4">The sequence shown here is derived from an EMBL/GenBank/DDBJ whole genome shotgun (WGS) entry which is preliminary data.</text>
</comment>
<keyword evidence="1" id="KW-0175">Coiled coil</keyword>
<feature type="compositionally biased region" description="Low complexity" evidence="2">
    <location>
        <begin position="118"/>
        <end position="136"/>
    </location>
</feature>
<evidence type="ECO:0000256" key="3">
    <source>
        <dbReference type="SAM" id="SignalP"/>
    </source>
</evidence>
<keyword evidence="3" id="KW-0732">Signal</keyword>
<dbReference type="Proteomes" id="UP000224006">
    <property type="component" value="Unassembled WGS sequence"/>
</dbReference>
<dbReference type="AlphaFoldDB" id="A0A2A9M5A7"/>
<organism evidence="4 5">
    <name type="scientific">Besnoitia besnoiti</name>
    <name type="common">Apicomplexan protozoan</name>
    <dbReference type="NCBI Taxonomy" id="94643"/>
    <lineage>
        <taxon>Eukaryota</taxon>
        <taxon>Sar</taxon>
        <taxon>Alveolata</taxon>
        <taxon>Apicomplexa</taxon>
        <taxon>Conoidasida</taxon>
        <taxon>Coccidia</taxon>
        <taxon>Eucoccidiorida</taxon>
        <taxon>Eimeriorina</taxon>
        <taxon>Sarcocystidae</taxon>
        <taxon>Besnoitia</taxon>
    </lineage>
</organism>
<gene>
    <name evidence="4" type="ORF">BESB_029260</name>
</gene>
<evidence type="ECO:0000256" key="1">
    <source>
        <dbReference type="SAM" id="Coils"/>
    </source>
</evidence>
<dbReference type="GeneID" id="40307978"/>
<feature type="coiled-coil region" evidence="1">
    <location>
        <begin position="433"/>
        <end position="460"/>
    </location>
</feature>
<proteinExistence type="predicted"/>
<evidence type="ECO:0000256" key="2">
    <source>
        <dbReference type="SAM" id="MobiDB-lite"/>
    </source>
</evidence>
<feature type="coiled-coil region" evidence="1">
    <location>
        <begin position="160"/>
        <end position="218"/>
    </location>
</feature>
<accession>A0A2A9M5A7</accession>
<feature type="signal peptide" evidence="3">
    <location>
        <begin position="1"/>
        <end position="22"/>
    </location>
</feature>
<dbReference type="VEuPathDB" id="ToxoDB:BESB_029260"/>
<feature type="region of interest" description="Disordered" evidence="2">
    <location>
        <begin position="87"/>
        <end position="148"/>
    </location>
</feature>
<evidence type="ECO:0000313" key="5">
    <source>
        <dbReference type="Proteomes" id="UP000224006"/>
    </source>
</evidence>
<feature type="chain" id="PRO_5013061003" evidence="3">
    <location>
        <begin position="23"/>
        <end position="978"/>
    </location>
</feature>
<sequence length="978" mass="103273">MPSVFPQICLVLLVTPVPLASARKHLDCRRSLGSALLSAPAASDFRSSASKTLAWADCHSVEGRSPKKGTTDLPPAISCNVITMPVRGEKKSKPASSTVARLSPNALHDGEHARKTSTPVAVSKKKAAAVSTPSTAAHKKASAKEPKAVKAKFRDGGETVEKLKDSIANLEETLKQLQSGGSNDVTELCALKGAGVAVNRLQARAEQAGEELDQARSAALIVELQRARAEVFSLRRLVTEVSAGKVPLPVPADFFYELSLAYLSGSDVAAAGKSVQGGTPGVANAAQASTALKHDSCVSLKPCEPLAIDLGTVEQRLRVCVEGEEPMEWKDVYRLHQGQFPEHLGSSETQRGRDGFVGLSRAGSFAKGERFLRTPREGGISLFVPNPVNTALGTPFRRSQSCAREKRGIWPQAVIAQNLQQVTATVLEQRFTLDNQAVLVEELQDTVSRLESLLAEAKAAAGARACASATTQLQTTTACPALEPQKQSAGVSGPLCPGREDQAAGALPSGVSKVAPRDSPAAGASATLPANGQQESTSTRRASSSPCGAAAEKAQEGTGSGATLLAARATHSETPGRGSSRHESQKASEANSVDGRSARSEALSPEEAKVRLRGLYSLAFGAELPEELLPPNQGAFRNFVWEVNKVEKTQAASRTPGLSSVFSGPPSPPSSPVEFVPRSLRSQDLPTAAHILGRGMSSAHQSGAHQPHSLSAPLASGQPAWSQAMTPEEEQLYLAAAFKDAAEMPCAAAVKPCLSSPACQWNRRHHAGLSHRSAGSDCSSTVMWRHSQAPGSQQSPEMVTELIGADVRGSSLGSKAGSIPASESYRQVDISREHSTVNGMHSQKGRRRASPSSARVRAASCFFSTCCERQCSDNLSVASGSTDMRHSHTKRLHSMRKGASRASLKKGDTFEAIRDISDCSGPVSTERLSVRSPLFHAASPRTEKLLYHAKRASVEGATDHRVTELLEQAKRGGQMVLS</sequence>